<dbReference type="Proteomes" id="UP000298493">
    <property type="component" value="Unassembled WGS sequence"/>
</dbReference>
<gene>
    <name evidence="1" type="ORF">E6O75_ATG08526</name>
</gene>
<keyword evidence="2" id="KW-1185">Reference proteome</keyword>
<reference evidence="1 2" key="1">
    <citation type="submission" date="2019-04" db="EMBL/GenBank/DDBJ databases">
        <title>High contiguity whole genome sequence and gene annotation resource for two Venturia nashicola isolates.</title>
        <authorList>
            <person name="Prokchorchik M."/>
            <person name="Won K."/>
            <person name="Lee Y."/>
            <person name="Choi E.D."/>
            <person name="Segonzac C."/>
            <person name="Sohn K.H."/>
        </authorList>
    </citation>
    <scope>NUCLEOTIDE SEQUENCE [LARGE SCALE GENOMIC DNA]</scope>
    <source>
        <strain evidence="1 2">PRI2</strain>
    </source>
</reference>
<accession>A0A4Z1NI97</accession>
<name>A0A4Z1NI97_9PEZI</name>
<evidence type="ECO:0000313" key="1">
    <source>
        <dbReference type="EMBL" id="TID15273.1"/>
    </source>
</evidence>
<organism evidence="1 2">
    <name type="scientific">Venturia nashicola</name>
    <dbReference type="NCBI Taxonomy" id="86259"/>
    <lineage>
        <taxon>Eukaryota</taxon>
        <taxon>Fungi</taxon>
        <taxon>Dikarya</taxon>
        <taxon>Ascomycota</taxon>
        <taxon>Pezizomycotina</taxon>
        <taxon>Dothideomycetes</taxon>
        <taxon>Pleosporomycetidae</taxon>
        <taxon>Venturiales</taxon>
        <taxon>Venturiaceae</taxon>
        <taxon>Venturia</taxon>
    </lineage>
</organism>
<protein>
    <submittedName>
        <fullName evidence="1">Uncharacterized protein</fullName>
    </submittedName>
</protein>
<dbReference type="AlphaFoldDB" id="A0A4Z1NI97"/>
<evidence type="ECO:0000313" key="2">
    <source>
        <dbReference type="Proteomes" id="UP000298493"/>
    </source>
</evidence>
<sequence>MSGLGLERELRETVRWSVYTGKAVDQPRTMLPEFKTSIAVGAIRKLSGANRIPRAEEDIPARQPGMRVSLGPCTAVEKLRFDGVYEFRMADCVRFTLGRVVGADEAAEDGARHEALRTADTDGHNSLAAEAMFWGRSQCGVRSGNVFVERTGSAIEEAMISCSTAADAAETRNEQ</sequence>
<dbReference type="EMBL" id="SNSC02000021">
    <property type="protein sequence ID" value="TID15273.1"/>
    <property type="molecule type" value="Genomic_DNA"/>
</dbReference>
<proteinExistence type="predicted"/>
<comment type="caution">
    <text evidence="1">The sequence shown here is derived from an EMBL/GenBank/DDBJ whole genome shotgun (WGS) entry which is preliminary data.</text>
</comment>